<reference evidence="3" key="1">
    <citation type="journal article" date="2014" name="Front. Microbiol.">
        <title>High frequency of phylogenetically diverse reductive dehalogenase-homologous genes in deep subseafloor sedimentary metagenomes.</title>
        <authorList>
            <person name="Kawai M."/>
            <person name="Futagami T."/>
            <person name="Toyoda A."/>
            <person name="Takaki Y."/>
            <person name="Nishi S."/>
            <person name="Hori S."/>
            <person name="Arai W."/>
            <person name="Tsubouchi T."/>
            <person name="Morono Y."/>
            <person name="Uchiyama I."/>
            <person name="Ito T."/>
            <person name="Fujiyama A."/>
            <person name="Inagaki F."/>
            <person name="Takami H."/>
        </authorList>
    </citation>
    <scope>NUCLEOTIDE SEQUENCE</scope>
    <source>
        <strain evidence="3">Expedition CK06-06</strain>
    </source>
</reference>
<dbReference type="GO" id="GO:0008374">
    <property type="term" value="F:O-acyltransferase activity"/>
    <property type="evidence" value="ECO:0007669"/>
    <property type="project" value="InterPro"/>
</dbReference>
<protein>
    <recommendedName>
        <fullName evidence="2">Phospholipid/glycerol acyltransferase domain-containing protein</fullName>
    </recommendedName>
</protein>
<dbReference type="Pfam" id="PF01553">
    <property type="entry name" value="Acyltransferase"/>
    <property type="match status" value="1"/>
</dbReference>
<dbReference type="SUPFAM" id="SSF69593">
    <property type="entry name" value="Glycerol-3-phosphate (1)-acyltransferase"/>
    <property type="match status" value="1"/>
</dbReference>
<comment type="subcellular location">
    <subcellularLocation>
        <location evidence="1">Endomembrane system</location>
        <topology evidence="1">Peripheral membrane protein</topology>
    </subcellularLocation>
</comment>
<evidence type="ECO:0000313" key="3">
    <source>
        <dbReference type="EMBL" id="GAF97517.1"/>
    </source>
</evidence>
<accession>X0UAZ6</accession>
<dbReference type="InterPro" id="IPR002123">
    <property type="entry name" value="Plipid/glycerol_acylTrfase"/>
</dbReference>
<dbReference type="PANTHER" id="PTHR12563:SF17">
    <property type="entry name" value="DIHYDROXYACETONE PHOSPHATE ACYLTRANSFERASE"/>
    <property type="match status" value="1"/>
</dbReference>
<feature type="domain" description="Phospholipid/glycerol acyltransferase" evidence="2">
    <location>
        <begin position="20"/>
        <end position="143"/>
    </location>
</feature>
<evidence type="ECO:0000256" key="1">
    <source>
        <dbReference type="ARBA" id="ARBA00004184"/>
    </source>
</evidence>
<proteinExistence type="predicted"/>
<dbReference type="GO" id="GO:0012505">
    <property type="term" value="C:endomembrane system"/>
    <property type="evidence" value="ECO:0007669"/>
    <property type="project" value="UniProtKB-SubCell"/>
</dbReference>
<gene>
    <name evidence="3" type="ORF">S01H1_23418</name>
</gene>
<dbReference type="EMBL" id="BARS01013516">
    <property type="protein sequence ID" value="GAF97517.1"/>
    <property type="molecule type" value="Genomic_DNA"/>
</dbReference>
<dbReference type="InterPro" id="IPR022284">
    <property type="entry name" value="GPAT/DHAPAT"/>
</dbReference>
<dbReference type="PANTHER" id="PTHR12563">
    <property type="entry name" value="GLYCEROL-3-PHOSPHATE ACYLTRANSFERASE"/>
    <property type="match status" value="1"/>
</dbReference>
<organism evidence="3">
    <name type="scientific">marine sediment metagenome</name>
    <dbReference type="NCBI Taxonomy" id="412755"/>
    <lineage>
        <taxon>unclassified sequences</taxon>
        <taxon>metagenomes</taxon>
        <taxon>ecological metagenomes</taxon>
    </lineage>
</organism>
<dbReference type="GO" id="GO:0006629">
    <property type="term" value="P:lipid metabolic process"/>
    <property type="evidence" value="ECO:0007669"/>
    <property type="project" value="InterPro"/>
</dbReference>
<name>X0UAZ6_9ZZZZ</name>
<comment type="caution">
    <text evidence="3">The sequence shown here is derived from an EMBL/GenBank/DDBJ whole genome shotgun (WGS) entry which is preliminary data.</text>
</comment>
<dbReference type="AlphaFoldDB" id="X0UAZ6"/>
<feature type="non-terminal residue" evidence="3">
    <location>
        <position position="143"/>
    </location>
</feature>
<dbReference type="SMART" id="SM00563">
    <property type="entry name" value="PlsC"/>
    <property type="match status" value="1"/>
</dbReference>
<evidence type="ECO:0000259" key="2">
    <source>
        <dbReference type="SMART" id="SM00563"/>
    </source>
</evidence>
<sequence length="143" mass="16549">MRIGLFSDDQYASVNPDSTVVFVMNHRSNMDYILLAFLAAERTTLSYAVGEWAKIWPLQTLIKAMGAYFVRRNSGNPLYRLVLQRYINMSTKEGVCQAVFLEGWLSRDGRLQPPKLGFVDYMLRNFRPEKDRDIVFIPVGLNY</sequence>